<proteinExistence type="predicted"/>
<comment type="caution">
    <text evidence="1">The sequence shown here is derived from an EMBL/GenBank/DDBJ whole genome shotgun (WGS) entry which is preliminary data.</text>
</comment>
<keyword evidence="2" id="KW-1185">Reference proteome</keyword>
<accession>A0ACA9N4G4</accession>
<organism evidence="1 2">
    <name type="scientific">Acaulospora colombiana</name>
    <dbReference type="NCBI Taxonomy" id="27376"/>
    <lineage>
        <taxon>Eukaryota</taxon>
        <taxon>Fungi</taxon>
        <taxon>Fungi incertae sedis</taxon>
        <taxon>Mucoromycota</taxon>
        <taxon>Glomeromycotina</taxon>
        <taxon>Glomeromycetes</taxon>
        <taxon>Diversisporales</taxon>
        <taxon>Acaulosporaceae</taxon>
        <taxon>Acaulospora</taxon>
    </lineage>
</organism>
<gene>
    <name evidence="1" type="ORF">ACOLOM_LOCUS7733</name>
</gene>
<name>A0ACA9N4G4_9GLOM</name>
<sequence length="279" mass="32404">ASFAMTCLVSGLGILISIFIPGDLIFVYLRTWNRENYIDQNFIERSWTWRIDVDVPASLDLTKFGDAFGKGLEFTFEEHISHTKQLIRKIFSKTVGKIIIDTLLSKNRPFFDLYMHPVDTLSKWERALDVFKLADHPRILDVLQDDAKDNVEDRKYIAVFVSSERNIKNSILNEIEKKFNTAQLLRKKLHHEIGKRVIHALLGSKNKELKFTTFMEYFNNYKGANEVLENNVFAYHPENNVVTFQSQSVESYIRENTDIFVNLIDLTPQEGTSSNQTNK</sequence>
<feature type="non-terminal residue" evidence="1">
    <location>
        <position position="1"/>
    </location>
</feature>
<reference evidence="1" key="1">
    <citation type="submission" date="2021-06" db="EMBL/GenBank/DDBJ databases">
        <authorList>
            <person name="Kallberg Y."/>
            <person name="Tangrot J."/>
            <person name="Rosling A."/>
        </authorList>
    </citation>
    <scope>NUCLEOTIDE SEQUENCE</scope>
    <source>
        <strain evidence="1">CL356</strain>
    </source>
</reference>
<dbReference type="Proteomes" id="UP000789525">
    <property type="component" value="Unassembled WGS sequence"/>
</dbReference>
<dbReference type="EMBL" id="CAJVPT010018431">
    <property type="protein sequence ID" value="CAG8634128.1"/>
    <property type="molecule type" value="Genomic_DNA"/>
</dbReference>
<evidence type="ECO:0000313" key="2">
    <source>
        <dbReference type="Proteomes" id="UP000789525"/>
    </source>
</evidence>
<evidence type="ECO:0000313" key="1">
    <source>
        <dbReference type="EMBL" id="CAG8634128.1"/>
    </source>
</evidence>
<protein>
    <submittedName>
        <fullName evidence="1">9094_t:CDS:1</fullName>
    </submittedName>
</protein>